<feature type="non-terminal residue" evidence="2">
    <location>
        <position position="1"/>
    </location>
</feature>
<dbReference type="OrthoDB" id="2483579at2759"/>
<feature type="region of interest" description="Disordered" evidence="1">
    <location>
        <begin position="1"/>
        <end position="46"/>
    </location>
</feature>
<evidence type="ECO:0000313" key="3">
    <source>
        <dbReference type="Proteomes" id="UP000789396"/>
    </source>
</evidence>
<evidence type="ECO:0000256" key="1">
    <source>
        <dbReference type="SAM" id="MobiDB-lite"/>
    </source>
</evidence>
<protein>
    <submittedName>
        <fullName evidence="2">11519_t:CDS:1</fullName>
    </submittedName>
</protein>
<evidence type="ECO:0000313" key="2">
    <source>
        <dbReference type="EMBL" id="CAG8798657.1"/>
    </source>
</evidence>
<reference evidence="2" key="1">
    <citation type="submission" date="2021-06" db="EMBL/GenBank/DDBJ databases">
        <authorList>
            <person name="Kallberg Y."/>
            <person name="Tangrot J."/>
            <person name="Rosling A."/>
        </authorList>
    </citation>
    <scope>NUCLEOTIDE SEQUENCE</scope>
    <source>
        <strain evidence="2">IN212</strain>
    </source>
</reference>
<accession>A0A9N9P810</accession>
<dbReference type="Proteomes" id="UP000789396">
    <property type="component" value="Unassembled WGS sequence"/>
</dbReference>
<dbReference type="EMBL" id="CAJVPZ010069074">
    <property type="protein sequence ID" value="CAG8798657.1"/>
    <property type="molecule type" value="Genomic_DNA"/>
</dbReference>
<comment type="caution">
    <text evidence="2">The sequence shown here is derived from an EMBL/GenBank/DDBJ whole genome shotgun (WGS) entry which is preliminary data.</text>
</comment>
<organism evidence="2 3">
    <name type="scientific">Racocetra fulgida</name>
    <dbReference type="NCBI Taxonomy" id="60492"/>
    <lineage>
        <taxon>Eukaryota</taxon>
        <taxon>Fungi</taxon>
        <taxon>Fungi incertae sedis</taxon>
        <taxon>Mucoromycota</taxon>
        <taxon>Glomeromycotina</taxon>
        <taxon>Glomeromycetes</taxon>
        <taxon>Diversisporales</taxon>
        <taxon>Gigasporaceae</taxon>
        <taxon>Racocetra</taxon>
    </lineage>
</organism>
<name>A0A9N9P810_9GLOM</name>
<keyword evidence="3" id="KW-1185">Reference proteome</keyword>
<dbReference type="AlphaFoldDB" id="A0A9N9P810"/>
<feature type="compositionally biased region" description="Basic and acidic residues" evidence="1">
    <location>
        <begin position="1"/>
        <end position="22"/>
    </location>
</feature>
<feature type="non-terminal residue" evidence="2">
    <location>
        <position position="101"/>
    </location>
</feature>
<sequence length="101" mass="11485">QNESNDNSHNDSQIHEVDRADSLEDSASDEIKKTKKTVGRPKDPVNNEYIKLGMQDKHGHVAMKCKYCEDVTSKGQPSDMKSHLALEYIDEQLKQLENLTL</sequence>
<proteinExistence type="predicted"/>
<gene>
    <name evidence="2" type="ORF">RFULGI_LOCUS17507</name>
</gene>